<feature type="active site" description="Nucleophile" evidence="4">
    <location>
        <position position="41"/>
    </location>
</feature>
<evidence type="ECO:0000256" key="1">
    <source>
        <dbReference type="ARBA" id="ARBA00022801"/>
    </source>
</evidence>
<dbReference type="Gene3D" id="3.40.1090.10">
    <property type="entry name" value="Cytosolic phospholipase A2 catalytic domain"/>
    <property type="match status" value="2"/>
</dbReference>
<keyword evidence="7" id="KW-1185">Reference proteome</keyword>
<feature type="active site" description="Proton acceptor" evidence="4">
    <location>
        <position position="154"/>
    </location>
</feature>
<gene>
    <name evidence="6" type="ORF">Q73A0000_01740</name>
</gene>
<evidence type="ECO:0000313" key="6">
    <source>
        <dbReference type="EMBL" id="QOW09163.1"/>
    </source>
</evidence>
<dbReference type="SUPFAM" id="SSF52151">
    <property type="entry name" value="FabD/lysophospholipase-like"/>
    <property type="match status" value="1"/>
</dbReference>
<dbReference type="GO" id="GO:0016787">
    <property type="term" value="F:hydrolase activity"/>
    <property type="evidence" value="ECO:0007669"/>
    <property type="project" value="UniProtKB-UniRule"/>
</dbReference>
<feature type="domain" description="PNPLA" evidence="5">
    <location>
        <begin position="8"/>
        <end position="167"/>
    </location>
</feature>
<dbReference type="CDD" id="cd07205">
    <property type="entry name" value="Pat_PNPLA6_PNPLA7_NTE1_like"/>
    <property type="match status" value="1"/>
</dbReference>
<dbReference type="KEGG" id="kfa:Q73A0000_01740"/>
<dbReference type="AlphaFoldDB" id="A0A7M2Y718"/>
<dbReference type="Pfam" id="PF01734">
    <property type="entry name" value="Patatin"/>
    <property type="match status" value="1"/>
</dbReference>
<evidence type="ECO:0000256" key="3">
    <source>
        <dbReference type="ARBA" id="ARBA00023098"/>
    </source>
</evidence>
<dbReference type="PANTHER" id="PTHR14226:SF29">
    <property type="entry name" value="NEUROPATHY TARGET ESTERASE SWS"/>
    <property type="match status" value="1"/>
</dbReference>
<reference evidence="6 7" key="1">
    <citation type="submission" date="2019-05" db="EMBL/GenBank/DDBJ databases">
        <title>Chryseobacterium sp. isolated from King George Island, maritime Antarctica.</title>
        <authorList>
            <person name="Peng X."/>
        </authorList>
    </citation>
    <scope>NUCLEOTIDE SEQUENCE [LARGE SCALE GENOMIC DNA]</scope>
    <source>
        <strain evidence="6 7">7-3A</strain>
    </source>
</reference>
<accession>A0A7M2Y718</accession>
<keyword evidence="1 4" id="KW-0378">Hydrolase</keyword>
<dbReference type="InterPro" id="IPR002641">
    <property type="entry name" value="PNPLA_dom"/>
</dbReference>
<keyword evidence="3 4" id="KW-0443">Lipid metabolism</keyword>
<sequence>MKKFKLGLVLSGGGTRGVAHAGALKFLMEKNIHPDVLACCSAGSIVGTLYAIGKSPLEILDFFKSIYFFNWHHFAFNKPGFISSEVFSDYLNPVFGEMTLGELEVEVQIIATELISGKQKIFGEKDKIVDAVIASCSIPGITVPYIVGDEMFSDGGVLNNFPVDIIHQDCEKLIGIFVSPLQEVTVNDLNSIRSVTTRAYELLSHRTELHKFSFCDWLITSKKLANYGIFESSAERLEEIFEIGYQAAKTSYDDSIFKTEI</sequence>
<dbReference type="InterPro" id="IPR050301">
    <property type="entry name" value="NTE"/>
</dbReference>
<dbReference type="PANTHER" id="PTHR14226">
    <property type="entry name" value="NEUROPATHY TARGET ESTERASE/SWISS CHEESE D.MELANOGASTER"/>
    <property type="match status" value="1"/>
</dbReference>
<evidence type="ECO:0000313" key="7">
    <source>
        <dbReference type="Proteomes" id="UP000594195"/>
    </source>
</evidence>
<dbReference type="RefSeq" id="WP_193812376.1">
    <property type="nucleotide sequence ID" value="NZ_CP040442.1"/>
</dbReference>
<name>A0A7M2Y718_9FLAO</name>
<dbReference type="GO" id="GO:0016042">
    <property type="term" value="P:lipid catabolic process"/>
    <property type="evidence" value="ECO:0007669"/>
    <property type="project" value="UniProtKB-UniRule"/>
</dbReference>
<feature type="short sequence motif" description="GXGXXG" evidence="4">
    <location>
        <begin position="12"/>
        <end position="17"/>
    </location>
</feature>
<evidence type="ECO:0000259" key="5">
    <source>
        <dbReference type="PROSITE" id="PS51635"/>
    </source>
</evidence>
<protein>
    <submittedName>
        <fullName evidence="6">Patatin-like phospholipase family protein</fullName>
    </submittedName>
</protein>
<organism evidence="6 7">
    <name type="scientific">Kaistella flava</name>
    <name type="common">ex Peng et al. 2021</name>
    <dbReference type="NCBI Taxonomy" id="2038776"/>
    <lineage>
        <taxon>Bacteria</taxon>
        <taxon>Pseudomonadati</taxon>
        <taxon>Bacteroidota</taxon>
        <taxon>Flavobacteriia</taxon>
        <taxon>Flavobacteriales</taxon>
        <taxon>Weeksellaceae</taxon>
        <taxon>Chryseobacterium group</taxon>
        <taxon>Kaistella</taxon>
    </lineage>
</organism>
<dbReference type="Proteomes" id="UP000594195">
    <property type="component" value="Chromosome"/>
</dbReference>
<feature type="short sequence motif" description="DGA/G" evidence="4">
    <location>
        <begin position="154"/>
        <end position="156"/>
    </location>
</feature>
<dbReference type="EMBL" id="CP040442">
    <property type="protein sequence ID" value="QOW09163.1"/>
    <property type="molecule type" value="Genomic_DNA"/>
</dbReference>
<dbReference type="InterPro" id="IPR016035">
    <property type="entry name" value="Acyl_Trfase/lysoPLipase"/>
</dbReference>
<dbReference type="PROSITE" id="PS51635">
    <property type="entry name" value="PNPLA"/>
    <property type="match status" value="1"/>
</dbReference>
<evidence type="ECO:0000256" key="2">
    <source>
        <dbReference type="ARBA" id="ARBA00022963"/>
    </source>
</evidence>
<proteinExistence type="predicted"/>
<keyword evidence="2 4" id="KW-0442">Lipid degradation</keyword>
<comment type="caution">
    <text evidence="4">Lacks conserved residue(s) required for the propagation of feature annotation.</text>
</comment>
<evidence type="ECO:0000256" key="4">
    <source>
        <dbReference type="PROSITE-ProRule" id="PRU01161"/>
    </source>
</evidence>